<reference evidence="1 2" key="1">
    <citation type="submission" date="2017-07" db="EMBL/GenBank/DDBJ databases">
        <authorList>
            <person name="Sun Z.S."/>
            <person name="Albrecht U."/>
            <person name="Echele G."/>
            <person name="Lee C.C."/>
        </authorList>
    </citation>
    <scope>NUCLEOTIDE SEQUENCE [LARGE SCALE GENOMIC DNA]</scope>
    <source>
        <strain evidence="1 2">CGMCC 1.12672</strain>
    </source>
</reference>
<proteinExistence type="predicted"/>
<dbReference type="RefSeq" id="WP_097064415.1">
    <property type="nucleotide sequence ID" value="NZ_OBMI01000003.1"/>
</dbReference>
<dbReference type="Proteomes" id="UP000219494">
    <property type="component" value="Unassembled WGS sequence"/>
</dbReference>
<evidence type="ECO:0000313" key="1">
    <source>
        <dbReference type="EMBL" id="SOB87411.1"/>
    </source>
</evidence>
<dbReference type="AlphaFoldDB" id="A0A285QZY6"/>
<dbReference type="InterPro" id="IPR045617">
    <property type="entry name" value="DUF6445"/>
</dbReference>
<gene>
    <name evidence="1" type="ORF">SAMN06297144_2543</name>
</gene>
<dbReference type="Pfam" id="PF20043">
    <property type="entry name" value="DUF6445"/>
    <property type="match status" value="1"/>
</dbReference>
<protein>
    <submittedName>
        <fullName evidence="1">Uncharacterized protein</fullName>
    </submittedName>
</protein>
<dbReference type="OrthoDB" id="7630206at2"/>
<keyword evidence="2" id="KW-1185">Reference proteome</keyword>
<dbReference type="EMBL" id="OBMI01000003">
    <property type="protein sequence ID" value="SOB87411.1"/>
    <property type="molecule type" value="Genomic_DNA"/>
</dbReference>
<sequence>MTTRFPLATGLRVQLTAVGREQEPVLLIDDVAADAGRLVDAAAASRFDPAYGPGGGYPGLRAPAPLDYVETVVRWLAGPIGDAFVLGSIRPRRAECNFSLVTLPPDALVPAQRAPHIDTTDAAQFAILHYLCDAKFGGTAFFRHRATGFEAITPERLAAYDAARVAEESGVGYVAADDRWFEQTGAVDASFNRLVVYRSRLLHSGVIAAPERLSADPRRGRLTANIFATFRRA</sequence>
<evidence type="ECO:0000313" key="2">
    <source>
        <dbReference type="Proteomes" id="UP000219494"/>
    </source>
</evidence>
<name>A0A285QZY6_9SPHN</name>
<organism evidence="1 2">
    <name type="scientific">Sphingomonas guangdongensis</name>
    <dbReference type="NCBI Taxonomy" id="1141890"/>
    <lineage>
        <taxon>Bacteria</taxon>
        <taxon>Pseudomonadati</taxon>
        <taxon>Pseudomonadota</taxon>
        <taxon>Alphaproteobacteria</taxon>
        <taxon>Sphingomonadales</taxon>
        <taxon>Sphingomonadaceae</taxon>
        <taxon>Sphingomonas</taxon>
    </lineage>
</organism>
<accession>A0A285QZY6</accession>